<reference evidence="5 6" key="1">
    <citation type="submission" date="2019-12" db="EMBL/GenBank/DDBJ databases">
        <title>Spirosoma sp. HMF4905 genome sequencing and assembly.</title>
        <authorList>
            <person name="Kang H."/>
            <person name="Cha I."/>
            <person name="Kim H."/>
            <person name="Joh K."/>
        </authorList>
    </citation>
    <scope>NUCLEOTIDE SEQUENCE [LARGE SCALE GENOMIC DNA]</scope>
    <source>
        <strain evidence="5 6">HMF4905</strain>
    </source>
</reference>
<keyword evidence="6" id="KW-1185">Reference proteome</keyword>
<evidence type="ECO:0000256" key="1">
    <source>
        <dbReference type="ARBA" id="ARBA00010923"/>
    </source>
</evidence>
<dbReference type="SUPFAM" id="SSF116734">
    <property type="entry name" value="DNA methylase specificity domain"/>
    <property type="match status" value="2"/>
</dbReference>
<keyword evidence="3" id="KW-0238">DNA-binding</keyword>
<dbReference type="PANTHER" id="PTHR30408">
    <property type="entry name" value="TYPE-1 RESTRICTION ENZYME ECOKI SPECIFICITY PROTEIN"/>
    <property type="match status" value="1"/>
</dbReference>
<evidence type="ECO:0000313" key="5">
    <source>
        <dbReference type="EMBL" id="MVM33289.1"/>
    </source>
</evidence>
<keyword evidence="2" id="KW-0680">Restriction system</keyword>
<dbReference type="Pfam" id="PF01420">
    <property type="entry name" value="Methylase_S"/>
    <property type="match status" value="2"/>
</dbReference>
<evidence type="ECO:0000256" key="2">
    <source>
        <dbReference type="ARBA" id="ARBA00022747"/>
    </source>
</evidence>
<protein>
    <recommendedName>
        <fullName evidence="4">Type I restriction modification DNA specificity domain-containing protein</fullName>
    </recommendedName>
</protein>
<feature type="domain" description="Type I restriction modification DNA specificity" evidence="4">
    <location>
        <begin position="14"/>
        <end position="164"/>
    </location>
</feature>
<dbReference type="AlphaFoldDB" id="A0A7K1SHJ3"/>
<comment type="caution">
    <text evidence="5">The sequence shown here is derived from an EMBL/GenBank/DDBJ whole genome shotgun (WGS) entry which is preliminary data.</text>
</comment>
<dbReference type="Gene3D" id="3.90.220.20">
    <property type="entry name" value="DNA methylase specificity domains"/>
    <property type="match status" value="2"/>
</dbReference>
<evidence type="ECO:0000259" key="4">
    <source>
        <dbReference type="Pfam" id="PF01420"/>
    </source>
</evidence>
<dbReference type="EMBL" id="WPIN01000010">
    <property type="protein sequence ID" value="MVM33289.1"/>
    <property type="molecule type" value="Genomic_DNA"/>
</dbReference>
<dbReference type="GO" id="GO:0009307">
    <property type="term" value="P:DNA restriction-modification system"/>
    <property type="evidence" value="ECO:0007669"/>
    <property type="project" value="UniProtKB-KW"/>
</dbReference>
<organism evidence="5 6">
    <name type="scientific">Spirosoma arboris</name>
    <dbReference type="NCBI Taxonomy" id="2682092"/>
    <lineage>
        <taxon>Bacteria</taxon>
        <taxon>Pseudomonadati</taxon>
        <taxon>Bacteroidota</taxon>
        <taxon>Cytophagia</taxon>
        <taxon>Cytophagales</taxon>
        <taxon>Cytophagaceae</taxon>
        <taxon>Spirosoma</taxon>
    </lineage>
</organism>
<dbReference type="CDD" id="cd17278">
    <property type="entry name" value="RMtype1_S_LdeBORF1052P-TRD2-CR2"/>
    <property type="match status" value="1"/>
</dbReference>
<comment type="similarity">
    <text evidence="1">Belongs to the type-I restriction system S methylase family.</text>
</comment>
<feature type="domain" description="Type I restriction modification DNA specificity" evidence="4">
    <location>
        <begin position="197"/>
        <end position="381"/>
    </location>
</feature>
<dbReference type="InterPro" id="IPR044946">
    <property type="entry name" value="Restrct_endonuc_typeI_TRD_sf"/>
</dbReference>
<dbReference type="Gene3D" id="1.10.287.1120">
    <property type="entry name" value="Bipartite methylase S protein"/>
    <property type="match status" value="1"/>
</dbReference>
<accession>A0A7K1SHJ3</accession>
<dbReference type="CDD" id="cd17267">
    <property type="entry name" value="RMtype1_S_EcoAO83I-TRD1-CR1_like"/>
    <property type="match status" value="1"/>
</dbReference>
<proteinExistence type="inferred from homology"/>
<dbReference type="GO" id="GO:0003677">
    <property type="term" value="F:DNA binding"/>
    <property type="evidence" value="ECO:0007669"/>
    <property type="project" value="UniProtKB-KW"/>
</dbReference>
<dbReference type="InterPro" id="IPR000055">
    <property type="entry name" value="Restrct_endonuc_typeI_TRD"/>
</dbReference>
<gene>
    <name evidence="5" type="ORF">GO755_24830</name>
</gene>
<name>A0A7K1SHJ3_9BACT</name>
<evidence type="ECO:0000256" key="3">
    <source>
        <dbReference type="ARBA" id="ARBA00023125"/>
    </source>
</evidence>
<dbReference type="PANTHER" id="PTHR30408:SF12">
    <property type="entry name" value="TYPE I RESTRICTION ENZYME MJAVIII SPECIFICITY SUBUNIT"/>
    <property type="match status" value="1"/>
</dbReference>
<evidence type="ECO:0000313" key="6">
    <source>
        <dbReference type="Proteomes" id="UP000436006"/>
    </source>
</evidence>
<dbReference type="Proteomes" id="UP000436006">
    <property type="component" value="Unassembled WGS sequence"/>
</dbReference>
<dbReference type="InterPro" id="IPR052021">
    <property type="entry name" value="Type-I_RS_S_subunit"/>
</dbReference>
<sequence length="411" mass="46483">MSNGMKQTELGEIPVEWDVVELIDVLELQRGFDLPVQHRIKGSYPLIASNGKIDNHNEWKVKGPTIVTGRSGTIGKVYFEENDCWPLNTTLYVKQMNGNFPRFLYFLLLDLDLKQYSTGTGVPTLNRNIVHKHKVALPPLPEQQKIAKILSTVDEKIAVIDEQLAKTTELKTGLMQRLLTKGIGHTEFKDSSLGEIPKGWEVHTFGDLFTLKHGYAFEGESFTQVKNEYLLLTPGNFHPDGGIKFVWRKQKYYTGFVPEAYVLATGSLIVAMTDLTQDCNILGSPAIIPDADFKFLHNQRLGLVELKNAQQLDIKFLYHTLNFKPYRKHMRATKTGTTVSHTSPKTIYSFVTSLPPLVEQHQIANILTTVDEKIQVLHDKKAHYQTLKRGLMQQLLTGKLRVSVAEDVILA</sequence>